<accession>A0A9W7GEI8</accession>
<comment type="caution">
    <text evidence="1">The sequence shown here is derived from an EMBL/GenBank/DDBJ whole genome shotgun (WGS) entry which is preliminary data.</text>
</comment>
<keyword evidence="2" id="KW-1185">Reference proteome</keyword>
<evidence type="ECO:0000313" key="2">
    <source>
        <dbReference type="Proteomes" id="UP001165065"/>
    </source>
</evidence>
<reference evidence="2" key="1">
    <citation type="journal article" date="2023" name="Commun. Biol.">
        <title>Genome analysis of Parmales, the sister group of diatoms, reveals the evolutionary specialization of diatoms from phago-mixotrophs to photoautotrophs.</title>
        <authorList>
            <person name="Ban H."/>
            <person name="Sato S."/>
            <person name="Yoshikawa S."/>
            <person name="Yamada K."/>
            <person name="Nakamura Y."/>
            <person name="Ichinomiya M."/>
            <person name="Sato N."/>
            <person name="Blanc-Mathieu R."/>
            <person name="Endo H."/>
            <person name="Kuwata A."/>
            <person name="Ogata H."/>
        </authorList>
    </citation>
    <scope>NUCLEOTIDE SEQUENCE [LARGE SCALE GENOMIC DNA]</scope>
</reference>
<organism evidence="1 2">
    <name type="scientific">Triparma columacea</name>
    <dbReference type="NCBI Taxonomy" id="722753"/>
    <lineage>
        <taxon>Eukaryota</taxon>
        <taxon>Sar</taxon>
        <taxon>Stramenopiles</taxon>
        <taxon>Ochrophyta</taxon>
        <taxon>Bolidophyceae</taxon>
        <taxon>Parmales</taxon>
        <taxon>Triparmaceae</taxon>
        <taxon>Triparma</taxon>
    </lineage>
</organism>
<evidence type="ECO:0000313" key="1">
    <source>
        <dbReference type="EMBL" id="GMI44551.1"/>
    </source>
</evidence>
<dbReference type="Proteomes" id="UP001165065">
    <property type="component" value="Unassembled WGS sequence"/>
</dbReference>
<gene>
    <name evidence="1" type="ORF">TrCOL_g2351</name>
</gene>
<proteinExistence type="predicted"/>
<dbReference type="EMBL" id="BRYA01000220">
    <property type="protein sequence ID" value="GMI44551.1"/>
    <property type="molecule type" value="Genomic_DNA"/>
</dbReference>
<protein>
    <submittedName>
        <fullName evidence="1">Uncharacterized protein</fullName>
    </submittedName>
</protein>
<dbReference type="OrthoDB" id="10517208at2759"/>
<sequence length="143" mass="14996">MNDADRHAQEWRQDVVNCCNALMTQYQSLLNSATINGLGGGDAVGAGVAGGEKRDEVERVVRTLLDEKAADEEATRAAALAAAGKDAGEVGGGELPSGVVAGVDLLALKGQLATENIAEVCERLLELVKQLEMCQLMTNERGE</sequence>
<name>A0A9W7GEI8_9STRA</name>
<dbReference type="AlphaFoldDB" id="A0A9W7GEI8"/>